<organism evidence="2 3">
    <name type="scientific">Rhodobacter lacus</name>
    <dbReference type="NCBI Taxonomy" id="1641972"/>
    <lineage>
        <taxon>Bacteria</taxon>
        <taxon>Pseudomonadati</taxon>
        <taxon>Pseudomonadota</taxon>
        <taxon>Alphaproteobacteria</taxon>
        <taxon>Rhodobacterales</taxon>
        <taxon>Rhodobacter group</taxon>
        <taxon>Rhodobacter</taxon>
    </lineage>
</organism>
<accession>A0ABW5A654</accession>
<dbReference type="Gene3D" id="3.10.450.50">
    <property type="match status" value="1"/>
</dbReference>
<feature type="signal peptide" evidence="1">
    <location>
        <begin position="1"/>
        <end position="27"/>
    </location>
</feature>
<sequence length="193" mass="21226">MMRLKPLFTATAATLGLGLALGTAAFAETSADKAVPELMAELSKYQSAEATTQKNLETFDTLDFDVYTHQKWDRLHESHAENILVHYPDGSTTTGLEAHVDALKPMFVFAPDTRIEQHPVKFGSGEWTGVIGVLEGTFTKPMPVGDGKTVAPTGKAFKLTMATLGHWTKDGVMDEEYLFWDNLDFMKQIGLAQ</sequence>
<dbReference type="InterPro" id="IPR009959">
    <property type="entry name" value="Cyclase_SnoaL-like"/>
</dbReference>
<keyword evidence="3" id="KW-1185">Reference proteome</keyword>
<evidence type="ECO:0000313" key="3">
    <source>
        <dbReference type="Proteomes" id="UP001597413"/>
    </source>
</evidence>
<keyword evidence="1" id="KW-0732">Signal</keyword>
<evidence type="ECO:0000313" key="2">
    <source>
        <dbReference type="EMBL" id="MFD2173419.1"/>
    </source>
</evidence>
<dbReference type="Pfam" id="PF07366">
    <property type="entry name" value="SnoaL"/>
    <property type="match status" value="1"/>
</dbReference>
<feature type="chain" id="PRO_5046754890" evidence="1">
    <location>
        <begin position="28"/>
        <end position="193"/>
    </location>
</feature>
<dbReference type="PANTHER" id="PTHR38436:SF1">
    <property type="entry name" value="ESTER CYCLASE"/>
    <property type="match status" value="1"/>
</dbReference>
<comment type="caution">
    <text evidence="2">The sequence shown here is derived from an EMBL/GenBank/DDBJ whole genome shotgun (WGS) entry which is preliminary data.</text>
</comment>
<evidence type="ECO:0000256" key="1">
    <source>
        <dbReference type="SAM" id="SignalP"/>
    </source>
</evidence>
<reference evidence="3" key="1">
    <citation type="journal article" date="2019" name="Int. J. Syst. Evol. Microbiol.">
        <title>The Global Catalogue of Microorganisms (GCM) 10K type strain sequencing project: providing services to taxonomists for standard genome sequencing and annotation.</title>
        <authorList>
            <consortium name="The Broad Institute Genomics Platform"/>
            <consortium name="The Broad Institute Genome Sequencing Center for Infectious Disease"/>
            <person name="Wu L."/>
            <person name="Ma J."/>
        </authorList>
    </citation>
    <scope>NUCLEOTIDE SEQUENCE [LARGE SCALE GENOMIC DNA]</scope>
    <source>
        <strain evidence="3">CCUG 55131</strain>
    </source>
</reference>
<protein>
    <submittedName>
        <fullName evidence="2">Ester cyclase</fullName>
    </submittedName>
</protein>
<dbReference type="SUPFAM" id="SSF54427">
    <property type="entry name" value="NTF2-like"/>
    <property type="match status" value="1"/>
</dbReference>
<dbReference type="InterPro" id="IPR032710">
    <property type="entry name" value="NTF2-like_dom_sf"/>
</dbReference>
<dbReference type="EMBL" id="JBHUIX010000004">
    <property type="protein sequence ID" value="MFD2173419.1"/>
    <property type="molecule type" value="Genomic_DNA"/>
</dbReference>
<proteinExistence type="predicted"/>
<dbReference type="Proteomes" id="UP001597413">
    <property type="component" value="Unassembled WGS sequence"/>
</dbReference>
<dbReference type="RefSeq" id="WP_377387879.1">
    <property type="nucleotide sequence ID" value="NZ_JBHUIX010000004.1"/>
</dbReference>
<name>A0ABW5A654_9RHOB</name>
<dbReference type="PANTHER" id="PTHR38436">
    <property type="entry name" value="POLYKETIDE CYCLASE SNOAL-LIKE DOMAIN"/>
    <property type="match status" value="1"/>
</dbReference>
<gene>
    <name evidence="2" type="ORF">ACFSM0_04860</name>
</gene>